<feature type="chain" id="PRO_5004161865" evidence="1">
    <location>
        <begin position="18"/>
        <end position="440"/>
    </location>
</feature>
<keyword evidence="1" id="KW-0732">Signal</keyword>
<proteinExistence type="predicted"/>
<dbReference type="Bgee" id="WBGene00007911">
    <property type="expression patterns" value="Expressed in embryo and 4 other cell types or tissues"/>
</dbReference>
<dbReference type="AGR" id="WB:WBGene00007911"/>
<dbReference type="EMBL" id="BX284601">
    <property type="protein sequence ID" value="CAB05700.2"/>
    <property type="molecule type" value="Genomic_DNA"/>
</dbReference>
<evidence type="ECO:0000256" key="1">
    <source>
        <dbReference type="SAM" id="SignalP"/>
    </source>
</evidence>
<evidence type="ECO:0000313" key="3">
    <source>
        <dbReference type="Proteomes" id="UP000001940"/>
    </source>
</evidence>
<sequence>MLRFLFLLNFAFLFSEAIRCRSCYSYNGQACVNAPDCESDVCLYEQLNAANGITHVLRTCYTKGKAYQFDDGVTMSNLNQCVTRTTRQGQYYVALCTTQDMCNNDCKTQTQPTLPPVNPTPLLGSVTCYECSTNDGTDCQTNTCEGAYCLYERRLFNNQMYLRKSCLIEPTIQLDDETTVASVGLCEVRNTVNSRYFVKICNDVNLCNNYCNPGQTPPIPQRQPLVRCYDCESSDSDCFTGSCEGNFCIFERQLRVGTTKTYYRKSCSALAYAQYPDGTYTGVPNVCNFRVINDVEYNVKVCNTGNLCNSQCTQDTSAVTCTECSAVNSDDCSGGTCQGRFCTFVRSKNQLDPTKSTVKKSCATTSILSFPDNSAYTNINHCQYKMAGSIQTAIKACNTSFCNTACSDIPLPTPAPQNSVSSKVCNAEILITLLLLVLAV</sequence>
<dbReference type="OMA" id="CNTACSD"/>
<keyword evidence="3" id="KW-1185">Reference proteome</keyword>
<dbReference type="WormBase" id="C34B7.1">
    <property type="protein sequence ID" value="CE27817"/>
    <property type="gene ID" value="WBGene00007911"/>
</dbReference>
<dbReference type="AlphaFoldDB" id="P90769"/>
<dbReference type="UCSC" id="C34B7.1">
    <property type="organism name" value="c. elegans"/>
</dbReference>
<evidence type="ECO:0000313" key="4">
    <source>
        <dbReference type="WormBase" id="C34B7.1"/>
    </source>
</evidence>
<dbReference type="KEGG" id="cel:CELE_C34B7.1"/>
<dbReference type="HOGENOM" id="CLU_639737_0_0_1"/>
<dbReference type="CTD" id="172618"/>
<dbReference type="RefSeq" id="NP_492264.1">
    <property type="nucleotide sequence ID" value="NM_059863.5"/>
</dbReference>
<gene>
    <name evidence="2 4" type="ORF">C34B7.1</name>
    <name evidence="2" type="ORF">CELE_C34B7.1</name>
</gene>
<dbReference type="InParanoid" id="P90769"/>
<dbReference type="Proteomes" id="UP000001940">
    <property type="component" value="Chromosome I"/>
</dbReference>
<accession>P90769</accession>
<name>P90769_CAEEL</name>
<organism evidence="2 3">
    <name type="scientific">Caenorhabditis elegans</name>
    <dbReference type="NCBI Taxonomy" id="6239"/>
    <lineage>
        <taxon>Eukaryota</taxon>
        <taxon>Metazoa</taxon>
        <taxon>Ecdysozoa</taxon>
        <taxon>Nematoda</taxon>
        <taxon>Chromadorea</taxon>
        <taxon>Rhabditida</taxon>
        <taxon>Rhabditina</taxon>
        <taxon>Rhabditomorpha</taxon>
        <taxon>Rhabditoidea</taxon>
        <taxon>Rhabditidae</taxon>
        <taxon>Peloderinae</taxon>
        <taxon>Caenorhabditis</taxon>
    </lineage>
</organism>
<feature type="signal peptide" evidence="1">
    <location>
        <begin position="1"/>
        <end position="17"/>
    </location>
</feature>
<dbReference type="FunCoup" id="P90769">
    <property type="interactions" value="334"/>
</dbReference>
<dbReference type="PhylomeDB" id="P90769"/>
<dbReference type="eggNOG" id="ENOG502TGJ5">
    <property type="taxonomic scope" value="Eukaryota"/>
</dbReference>
<dbReference type="GeneID" id="172618"/>
<dbReference type="OrthoDB" id="5834533at2759"/>
<reference evidence="2 3" key="1">
    <citation type="journal article" date="1998" name="Science">
        <title>Genome sequence of the nematode C. elegans: a platform for investigating biology.</title>
        <authorList>
            <consortium name="The C. elegans sequencing consortium"/>
            <person name="Sulson J.E."/>
            <person name="Waterston R."/>
        </authorList>
    </citation>
    <scope>NUCLEOTIDE SEQUENCE [LARGE SCALE GENOMIC DNA]</scope>
    <source>
        <strain evidence="2 3">Bristol N2</strain>
    </source>
</reference>
<protein>
    <submittedName>
        <fullName evidence="2">UPAR/Ly6 domain-containing protein</fullName>
    </submittedName>
</protein>
<dbReference type="PIR" id="T19693">
    <property type="entry name" value="T19693"/>
</dbReference>
<evidence type="ECO:0000313" key="2">
    <source>
        <dbReference type="EMBL" id="CAB05700.2"/>
    </source>
</evidence>
<dbReference type="PaxDb" id="6239-C34B7.1"/>